<dbReference type="Proteomes" id="UP000712281">
    <property type="component" value="Unassembled WGS sequence"/>
</dbReference>
<gene>
    <name evidence="1" type="ORF">F2Q68_00017174</name>
</gene>
<dbReference type="EMBL" id="QGKW02001940">
    <property type="protein sequence ID" value="KAF2558848.1"/>
    <property type="molecule type" value="Genomic_DNA"/>
</dbReference>
<comment type="caution">
    <text evidence="1">The sequence shown here is derived from an EMBL/GenBank/DDBJ whole genome shotgun (WGS) entry which is preliminary data.</text>
</comment>
<accession>A0A8S9HVD8</accession>
<organism evidence="1 2">
    <name type="scientific">Brassica cretica</name>
    <name type="common">Mustard</name>
    <dbReference type="NCBI Taxonomy" id="69181"/>
    <lineage>
        <taxon>Eukaryota</taxon>
        <taxon>Viridiplantae</taxon>
        <taxon>Streptophyta</taxon>
        <taxon>Embryophyta</taxon>
        <taxon>Tracheophyta</taxon>
        <taxon>Spermatophyta</taxon>
        <taxon>Magnoliopsida</taxon>
        <taxon>eudicotyledons</taxon>
        <taxon>Gunneridae</taxon>
        <taxon>Pentapetalae</taxon>
        <taxon>rosids</taxon>
        <taxon>malvids</taxon>
        <taxon>Brassicales</taxon>
        <taxon>Brassicaceae</taxon>
        <taxon>Brassiceae</taxon>
        <taxon>Brassica</taxon>
    </lineage>
</organism>
<evidence type="ECO:0000313" key="2">
    <source>
        <dbReference type="Proteomes" id="UP000712281"/>
    </source>
</evidence>
<evidence type="ECO:0000313" key="1">
    <source>
        <dbReference type="EMBL" id="KAF2558848.1"/>
    </source>
</evidence>
<protein>
    <submittedName>
        <fullName evidence="1">Uncharacterized protein</fullName>
    </submittedName>
</protein>
<name>A0A8S9HVD8_BRACR</name>
<reference evidence="1" key="1">
    <citation type="submission" date="2019-12" db="EMBL/GenBank/DDBJ databases">
        <title>Genome sequencing and annotation of Brassica cretica.</title>
        <authorList>
            <person name="Studholme D.J."/>
            <person name="Sarris P.F."/>
        </authorList>
    </citation>
    <scope>NUCLEOTIDE SEQUENCE</scope>
    <source>
        <strain evidence="1">PFS-001/15</strain>
        <tissue evidence="1">Leaf</tissue>
    </source>
</reference>
<proteinExistence type="predicted"/>
<sequence length="165" mass="18479">MSSFEVSVPSVICSSADWDNKKTKKRNKKKKKGSYEEGSVRFLSESRDVDGCVAVPDVWLGCFPLSYGATVCLESSTTRCFLMLVCSYRACRYMNRAGLPLLEIVSEIHMDCAECSKKLQRDVTGIGFDDSKVVGIFRYRVELSISDKTDDVVFVARTAFTSYNT</sequence>
<dbReference type="AlphaFoldDB" id="A0A8S9HVD8"/>